<comment type="cofactor">
    <cofactor evidence="7">
        <name>[2Fe-2S] cluster</name>
        <dbReference type="ChEBI" id="CHEBI:190135"/>
    </cofactor>
    <text evidence="7">Binds 1 [2Fe-2S] cluster.</text>
</comment>
<evidence type="ECO:0000256" key="3">
    <source>
        <dbReference type="ARBA" id="ARBA00022723"/>
    </source>
</evidence>
<feature type="binding site" evidence="7">
    <location>
        <position position="91"/>
    </location>
    <ligand>
        <name>[2Fe-2S] cluster</name>
        <dbReference type="ChEBI" id="CHEBI:190135"/>
    </ligand>
</feature>
<dbReference type="RefSeq" id="WP_162347646.1">
    <property type="nucleotide sequence ID" value="NZ_JAAEAA010000030.1"/>
</dbReference>
<dbReference type="Gene3D" id="3.40.30.10">
    <property type="entry name" value="Glutaredoxin"/>
    <property type="match status" value="1"/>
</dbReference>
<keyword evidence="3 7" id="KW-0479">Metal-binding</keyword>
<dbReference type="Gene3D" id="1.10.10.1590">
    <property type="entry name" value="NADH-quinone oxidoreductase subunit E"/>
    <property type="match status" value="1"/>
</dbReference>
<dbReference type="Proteomes" id="UP000478546">
    <property type="component" value="Unassembled WGS sequence"/>
</dbReference>
<protein>
    <submittedName>
        <fullName evidence="8">NAD(P)H-dependent oxidoreductase subunit E</fullName>
    </submittedName>
</protein>
<keyword evidence="2 7" id="KW-0001">2Fe-2S</keyword>
<feature type="binding site" evidence="7">
    <location>
        <position position="96"/>
    </location>
    <ligand>
        <name>[2Fe-2S] cluster</name>
        <dbReference type="ChEBI" id="CHEBI:190135"/>
    </ligand>
</feature>
<accession>A0A6B2HCM2</accession>
<comment type="caution">
    <text evidence="8">The sequence shown here is derived from an EMBL/GenBank/DDBJ whole genome shotgun (WGS) entry which is preliminary data.</text>
</comment>
<feature type="binding site" evidence="7">
    <location>
        <position position="132"/>
    </location>
    <ligand>
        <name>[2Fe-2S] cluster</name>
        <dbReference type="ChEBI" id="CHEBI:190135"/>
    </ligand>
</feature>
<name>A0A6B2HCM2_9BACT</name>
<dbReference type="SUPFAM" id="SSF52833">
    <property type="entry name" value="Thioredoxin-like"/>
    <property type="match status" value="1"/>
</dbReference>
<sequence>MAETINEVKFSDAGMAEIQRYISHYPEGRQKSAILPIMHVAQAEFGGWLSPQVMDKIAEILNIQPIEVYEVATFYTMFNLKPVGKHVLEVCRTGPCCLRGADQVIDMLKEKLNIEEGETTADGMFTLKPVECLASCGTGPMLQVREKFYENIDSEEKLDQFLETMRNTEVETPYHQAN</sequence>
<evidence type="ECO:0000256" key="5">
    <source>
        <dbReference type="ARBA" id="ARBA00023014"/>
    </source>
</evidence>
<dbReference type="InterPro" id="IPR042128">
    <property type="entry name" value="NuoE_dom"/>
</dbReference>
<organism evidence="8 9">
    <name type="scientific">Pontibacter fetidus</name>
    <dbReference type="NCBI Taxonomy" id="2700082"/>
    <lineage>
        <taxon>Bacteria</taxon>
        <taxon>Pseudomonadati</taxon>
        <taxon>Bacteroidota</taxon>
        <taxon>Cytophagia</taxon>
        <taxon>Cytophagales</taxon>
        <taxon>Hymenobacteraceae</taxon>
        <taxon>Pontibacter</taxon>
    </lineage>
</organism>
<comment type="cofactor">
    <cofactor evidence="6">
        <name>[2Fe-2S] cluster</name>
        <dbReference type="ChEBI" id="CHEBI:190135"/>
    </cofactor>
</comment>
<feature type="binding site" evidence="7">
    <location>
        <position position="136"/>
    </location>
    <ligand>
        <name>[2Fe-2S] cluster</name>
        <dbReference type="ChEBI" id="CHEBI:190135"/>
    </ligand>
</feature>
<evidence type="ECO:0000256" key="1">
    <source>
        <dbReference type="ARBA" id="ARBA00010643"/>
    </source>
</evidence>
<dbReference type="EMBL" id="JAAEAA010000030">
    <property type="protein sequence ID" value="NDK57574.1"/>
    <property type="molecule type" value="Genomic_DNA"/>
</dbReference>
<dbReference type="AlphaFoldDB" id="A0A6B2HCM2"/>
<keyword evidence="4 7" id="KW-0408">Iron</keyword>
<evidence type="ECO:0000256" key="6">
    <source>
        <dbReference type="ARBA" id="ARBA00034078"/>
    </source>
</evidence>
<dbReference type="FunFam" id="1.10.10.1590:FF:000001">
    <property type="entry name" value="NADH-quinone oxidoreductase subunit E"/>
    <property type="match status" value="1"/>
</dbReference>
<dbReference type="GO" id="GO:0003954">
    <property type="term" value="F:NADH dehydrogenase activity"/>
    <property type="evidence" value="ECO:0007669"/>
    <property type="project" value="TreeGrafter"/>
</dbReference>
<comment type="similarity">
    <text evidence="1">Belongs to the complex I 24 kDa subunit family.</text>
</comment>
<dbReference type="GO" id="GO:0051537">
    <property type="term" value="F:2 iron, 2 sulfur cluster binding"/>
    <property type="evidence" value="ECO:0007669"/>
    <property type="project" value="UniProtKB-KW"/>
</dbReference>
<dbReference type="PANTHER" id="PTHR10371:SF3">
    <property type="entry name" value="NADH DEHYDROGENASE [UBIQUINONE] FLAVOPROTEIN 2, MITOCHONDRIAL"/>
    <property type="match status" value="1"/>
</dbReference>
<dbReference type="NCBIfam" id="TIGR01958">
    <property type="entry name" value="nuoE_fam"/>
    <property type="match status" value="1"/>
</dbReference>
<dbReference type="GO" id="GO:0046872">
    <property type="term" value="F:metal ion binding"/>
    <property type="evidence" value="ECO:0007669"/>
    <property type="project" value="UniProtKB-KW"/>
</dbReference>
<keyword evidence="5 7" id="KW-0411">Iron-sulfur</keyword>
<proteinExistence type="inferred from homology"/>
<reference evidence="8 9" key="1">
    <citation type="submission" date="2020-01" db="EMBL/GenBank/DDBJ databases">
        <authorList>
            <person name="Kim M.K."/>
        </authorList>
    </citation>
    <scope>NUCLEOTIDE SEQUENCE [LARGE SCALE GENOMIC DNA]</scope>
    <source>
        <strain evidence="8 9">BT213</strain>
    </source>
</reference>
<dbReference type="InterPro" id="IPR002023">
    <property type="entry name" value="NuoE-like"/>
</dbReference>
<dbReference type="CDD" id="cd03064">
    <property type="entry name" value="TRX_Fd_NuoE"/>
    <property type="match status" value="1"/>
</dbReference>
<evidence type="ECO:0000256" key="7">
    <source>
        <dbReference type="PIRSR" id="PIRSR000216-1"/>
    </source>
</evidence>
<evidence type="ECO:0000313" key="9">
    <source>
        <dbReference type="Proteomes" id="UP000478546"/>
    </source>
</evidence>
<dbReference type="Pfam" id="PF01257">
    <property type="entry name" value="2Fe-2S_thioredx"/>
    <property type="match status" value="1"/>
</dbReference>
<dbReference type="PROSITE" id="PS01099">
    <property type="entry name" value="COMPLEX1_24K"/>
    <property type="match status" value="1"/>
</dbReference>
<keyword evidence="9" id="KW-1185">Reference proteome</keyword>
<dbReference type="PIRSF" id="PIRSF000216">
    <property type="entry name" value="NADH_DH_24kDa"/>
    <property type="match status" value="1"/>
</dbReference>
<evidence type="ECO:0000313" key="8">
    <source>
        <dbReference type="EMBL" id="NDK57574.1"/>
    </source>
</evidence>
<dbReference type="InterPro" id="IPR036249">
    <property type="entry name" value="Thioredoxin-like_sf"/>
</dbReference>
<evidence type="ECO:0000256" key="2">
    <source>
        <dbReference type="ARBA" id="ARBA00022714"/>
    </source>
</evidence>
<gene>
    <name evidence="8" type="ORF">GWO68_16740</name>
</gene>
<dbReference type="PANTHER" id="PTHR10371">
    <property type="entry name" value="NADH DEHYDROGENASE UBIQUINONE FLAVOPROTEIN 2, MITOCHONDRIAL"/>
    <property type="match status" value="1"/>
</dbReference>
<evidence type="ECO:0000256" key="4">
    <source>
        <dbReference type="ARBA" id="ARBA00023004"/>
    </source>
</evidence>
<dbReference type="InterPro" id="IPR041921">
    <property type="entry name" value="NuoE_N"/>
</dbReference>